<keyword evidence="2" id="KW-1133">Transmembrane helix</keyword>
<sequence length="212" mass="21935">MAWLVSLLGAALALAGAASLGNGVSYIRLDWGQTETVAGTVALSAGIVTLGLGAVLFALRDVVGRMATRPTGVGMEALTWSEDDAPEPQPMLSRVRSRLATVGTSRVADIEPSPMPADPDPEPAPVDSRPLPAPTARAATPAVPQPPLAVPEEAPPPPVLAEAPTVVGRYESNGASYVLFSDGTIEVETENGTHRFASMADLKAHIERQDVG</sequence>
<dbReference type="EMBL" id="QYBC01000004">
    <property type="protein sequence ID" value="RYB06271.1"/>
    <property type="molecule type" value="Genomic_DNA"/>
</dbReference>
<evidence type="ECO:0008006" key="5">
    <source>
        <dbReference type="Google" id="ProtNLM"/>
    </source>
</evidence>
<keyword evidence="4" id="KW-1185">Reference proteome</keyword>
<protein>
    <recommendedName>
        <fullName evidence="5">DUF308 domain-containing protein</fullName>
    </recommendedName>
</protein>
<gene>
    <name evidence="3" type="ORF">D3272_05780</name>
</gene>
<dbReference type="AlphaFoldDB" id="A0A4V1RIY7"/>
<organism evidence="3 4">
    <name type="scientific">Lichenibacterium ramalinae</name>
    <dbReference type="NCBI Taxonomy" id="2316527"/>
    <lineage>
        <taxon>Bacteria</taxon>
        <taxon>Pseudomonadati</taxon>
        <taxon>Pseudomonadota</taxon>
        <taxon>Alphaproteobacteria</taxon>
        <taxon>Hyphomicrobiales</taxon>
        <taxon>Lichenihabitantaceae</taxon>
        <taxon>Lichenibacterium</taxon>
    </lineage>
</organism>
<name>A0A4V1RIY7_9HYPH</name>
<feature type="transmembrane region" description="Helical" evidence="2">
    <location>
        <begin position="39"/>
        <end position="59"/>
    </location>
</feature>
<dbReference type="RefSeq" id="WP_129218208.1">
    <property type="nucleotide sequence ID" value="NZ_QYBC01000004.1"/>
</dbReference>
<keyword evidence="2" id="KW-0472">Membrane</keyword>
<keyword evidence="2" id="KW-0812">Transmembrane</keyword>
<reference evidence="3 4" key="2">
    <citation type="submission" date="2019-02" db="EMBL/GenBank/DDBJ databases">
        <title>'Lichenibacterium ramalinii' gen. nov. sp. nov., 'Lichenibacterium minor' gen. nov. sp. nov.</title>
        <authorList>
            <person name="Pankratov T."/>
        </authorList>
    </citation>
    <scope>NUCLEOTIDE SEQUENCE [LARGE SCALE GENOMIC DNA]</scope>
    <source>
        <strain evidence="3 4">RmlP001</strain>
    </source>
</reference>
<evidence type="ECO:0000256" key="2">
    <source>
        <dbReference type="SAM" id="Phobius"/>
    </source>
</evidence>
<reference evidence="3 4" key="1">
    <citation type="submission" date="2018-09" db="EMBL/GenBank/DDBJ databases">
        <authorList>
            <person name="Grouzdev D.S."/>
            <person name="Krutkina M.S."/>
        </authorList>
    </citation>
    <scope>NUCLEOTIDE SEQUENCE [LARGE SCALE GENOMIC DNA]</scope>
    <source>
        <strain evidence="3 4">RmlP001</strain>
    </source>
</reference>
<evidence type="ECO:0000313" key="4">
    <source>
        <dbReference type="Proteomes" id="UP000289411"/>
    </source>
</evidence>
<feature type="region of interest" description="Disordered" evidence="1">
    <location>
        <begin position="108"/>
        <end position="156"/>
    </location>
</feature>
<proteinExistence type="predicted"/>
<feature type="compositionally biased region" description="Pro residues" evidence="1">
    <location>
        <begin position="143"/>
        <end position="156"/>
    </location>
</feature>
<dbReference type="OrthoDB" id="8455715at2"/>
<feature type="compositionally biased region" description="Pro residues" evidence="1">
    <location>
        <begin position="113"/>
        <end position="124"/>
    </location>
</feature>
<evidence type="ECO:0000256" key="1">
    <source>
        <dbReference type="SAM" id="MobiDB-lite"/>
    </source>
</evidence>
<comment type="caution">
    <text evidence="3">The sequence shown here is derived from an EMBL/GenBank/DDBJ whole genome shotgun (WGS) entry which is preliminary data.</text>
</comment>
<evidence type="ECO:0000313" key="3">
    <source>
        <dbReference type="EMBL" id="RYB06271.1"/>
    </source>
</evidence>
<dbReference type="Proteomes" id="UP000289411">
    <property type="component" value="Unassembled WGS sequence"/>
</dbReference>
<accession>A0A4V1RIY7</accession>